<keyword evidence="3" id="KW-1185">Reference proteome</keyword>
<evidence type="ECO:0008006" key="4">
    <source>
        <dbReference type="Google" id="ProtNLM"/>
    </source>
</evidence>
<sequence length="41" mass="4257">MDTHLEKLEFSTAGMKLQANGKFAIIAGVALVLILALGTIG</sequence>
<comment type="caution">
    <text evidence="2">The sequence shown here is derived from an EMBL/GenBank/DDBJ whole genome shotgun (WGS) entry which is preliminary data.</text>
</comment>
<feature type="transmembrane region" description="Helical" evidence="1">
    <location>
        <begin position="21"/>
        <end position="40"/>
    </location>
</feature>
<keyword evidence="1" id="KW-0472">Membrane</keyword>
<keyword evidence="1" id="KW-0812">Transmembrane</keyword>
<evidence type="ECO:0000313" key="2">
    <source>
        <dbReference type="EMBL" id="MBB4121190.1"/>
    </source>
</evidence>
<accession>A0A7W6KJS6</accession>
<name>A0A7W6KJS6_9HYPH</name>
<dbReference type="EMBL" id="JACIDZ010000002">
    <property type="protein sequence ID" value="MBB4121190.1"/>
    <property type="molecule type" value="Genomic_DNA"/>
</dbReference>
<gene>
    <name evidence="2" type="ORF">GGR30_001101</name>
</gene>
<organism evidence="2 3">
    <name type="scientific">Martelella radicis</name>
    <dbReference type="NCBI Taxonomy" id="1397476"/>
    <lineage>
        <taxon>Bacteria</taxon>
        <taxon>Pseudomonadati</taxon>
        <taxon>Pseudomonadota</taxon>
        <taxon>Alphaproteobacteria</taxon>
        <taxon>Hyphomicrobiales</taxon>
        <taxon>Aurantimonadaceae</taxon>
        <taxon>Martelella</taxon>
    </lineage>
</organism>
<evidence type="ECO:0000313" key="3">
    <source>
        <dbReference type="Proteomes" id="UP000530571"/>
    </source>
</evidence>
<keyword evidence="1" id="KW-1133">Transmembrane helix</keyword>
<protein>
    <recommendedName>
        <fullName evidence="4">Aa3 type cytochrome c oxidase subunit IV</fullName>
    </recommendedName>
</protein>
<dbReference type="AlphaFoldDB" id="A0A7W6KJS6"/>
<evidence type="ECO:0000256" key="1">
    <source>
        <dbReference type="SAM" id="Phobius"/>
    </source>
</evidence>
<dbReference type="Proteomes" id="UP000530571">
    <property type="component" value="Unassembled WGS sequence"/>
</dbReference>
<proteinExistence type="predicted"/>
<reference evidence="2 3" key="1">
    <citation type="submission" date="2020-08" db="EMBL/GenBank/DDBJ databases">
        <title>Genomic Encyclopedia of Type Strains, Phase IV (KMG-IV): sequencing the most valuable type-strain genomes for metagenomic binning, comparative biology and taxonomic classification.</title>
        <authorList>
            <person name="Goeker M."/>
        </authorList>
    </citation>
    <scope>NUCLEOTIDE SEQUENCE [LARGE SCALE GENOMIC DNA]</scope>
    <source>
        <strain evidence="2 3">DSM 28101</strain>
    </source>
</reference>